<reference evidence="6 7" key="1">
    <citation type="submission" date="2021-07" db="EMBL/GenBank/DDBJ databases">
        <title>Mesonia aestuariivivens sp. nov., isolated from a tidal flat.</title>
        <authorList>
            <person name="Kim Y.-O."/>
            <person name="Yoon J.-H."/>
        </authorList>
    </citation>
    <scope>NUCLEOTIDE SEQUENCE [LARGE SCALE GENOMIC DNA]</scope>
    <source>
        <strain evidence="6 7">JHPTF-M18</strain>
    </source>
</reference>
<dbReference type="Proteomes" id="UP000719267">
    <property type="component" value="Unassembled WGS sequence"/>
</dbReference>
<feature type="transmembrane region" description="Helical" evidence="5">
    <location>
        <begin position="101"/>
        <end position="121"/>
    </location>
</feature>
<gene>
    <name evidence="6" type="ORF">KW502_00420</name>
</gene>
<evidence type="ECO:0000256" key="1">
    <source>
        <dbReference type="ARBA" id="ARBA00004141"/>
    </source>
</evidence>
<dbReference type="EMBL" id="JAHWDF010000001">
    <property type="protein sequence ID" value="MBW2960260.1"/>
    <property type="molecule type" value="Genomic_DNA"/>
</dbReference>
<dbReference type="PANTHER" id="PTHR37306:SF1">
    <property type="entry name" value="COLICIN V PRODUCTION PROTEIN"/>
    <property type="match status" value="1"/>
</dbReference>
<evidence type="ECO:0000256" key="3">
    <source>
        <dbReference type="ARBA" id="ARBA00022989"/>
    </source>
</evidence>
<feature type="transmembrane region" description="Helical" evidence="5">
    <location>
        <begin position="6"/>
        <end position="21"/>
    </location>
</feature>
<feature type="transmembrane region" description="Helical" evidence="5">
    <location>
        <begin position="61"/>
        <end position="81"/>
    </location>
</feature>
<organism evidence="6 7">
    <name type="scientific">Mesonia aestuariivivens</name>
    <dbReference type="NCBI Taxonomy" id="2796128"/>
    <lineage>
        <taxon>Bacteria</taxon>
        <taxon>Pseudomonadati</taxon>
        <taxon>Bacteroidota</taxon>
        <taxon>Flavobacteriia</taxon>
        <taxon>Flavobacteriales</taxon>
        <taxon>Flavobacteriaceae</taxon>
        <taxon>Mesonia</taxon>
    </lineage>
</organism>
<proteinExistence type="predicted"/>
<evidence type="ECO:0000313" key="6">
    <source>
        <dbReference type="EMBL" id="MBW2960260.1"/>
    </source>
</evidence>
<keyword evidence="7" id="KW-1185">Reference proteome</keyword>
<keyword evidence="4 5" id="KW-0472">Membrane</keyword>
<evidence type="ECO:0000256" key="5">
    <source>
        <dbReference type="SAM" id="Phobius"/>
    </source>
</evidence>
<dbReference type="PANTHER" id="PTHR37306">
    <property type="entry name" value="COLICIN V PRODUCTION PROTEIN"/>
    <property type="match status" value="1"/>
</dbReference>
<accession>A0ABS6VXE0</accession>
<evidence type="ECO:0000313" key="7">
    <source>
        <dbReference type="Proteomes" id="UP000719267"/>
    </source>
</evidence>
<dbReference type="RefSeq" id="WP_219038551.1">
    <property type="nucleotide sequence ID" value="NZ_JAHWDF010000001.1"/>
</dbReference>
<evidence type="ECO:0000256" key="4">
    <source>
        <dbReference type="ARBA" id="ARBA00023136"/>
    </source>
</evidence>
<protein>
    <submittedName>
        <fullName evidence="6">CvpA family protein</fullName>
    </submittedName>
</protein>
<keyword evidence="3 5" id="KW-1133">Transmembrane helix</keyword>
<name>A0ABS6VXE0_9FLAO</name>
<comment type="subcellular location">
    <subcellularLocation>
        <location evidence="1">Membrane</location>
        <topology evidence="1">Multi-pass membrane protein</topology>
    </subcellularLocation>
</comment>
<comment type="caution">
    <text evidence="6">The sequence shown here is derived from an EMBL/GenBank/DDBJ whole genome shotgun (WGS) entry which is preliminary data.</text>
</comment>
<dbReference type="InterPro" id="IPR003825">
    <property type="entry name" value="Colicin-V_CvpA"/>
</dbReference>
<feature type="transmembrane region" description="Helical" evidence="5">
    <location>
        <begin position="28"/>
        <end position="49"/>
    </location>
</feature>
<evidence type="ECO:0000256" key="2">
    <source>
        <dbReference type="ARBA" id="ARBA00022692"/>
    </source>
</evidence>
<dbReference type="Pfam" id="PF02674">
    <property type="entry name" value="Colicin_V"/>
    <property type="match status" value="1"/>
</dbReference>
<keyword evidence="2 5" id="KW-0812">Transmembrane</keyword>
<sequence length="170" mass="18658">MNLVDIIIIVILVLGFARGVMRGLIIELASLIALIAGVYGAIHFSYYAIDLLTKYVSWDEEYIQIVGIALTFLLIIILIILAGKLLTKLAGVIALGIVNRILGGVFGLIKFAFILSVALMFTEGLNKNISFISEEKFEESVLFEPIKKVAPIILPPVLKGIEETKEKLNV</sequence>